<name>A0A1I3LNA9_9PLAN</name>
<dbReference type="PIRSF" id="PIRSF001267">
    <property type="entry name" value="Pyrophosphatase_GppA_Ppx"/>
    <property type="match status" value="1"/>
</dbReference>
<feature type="domain" description="Ppx/GppA phosphatase C-terminal" evidence="3">
    <location>
        <begin position="326"/>
        <end position="472"/>
    </location>
</feature>
<dbReference type="OrthoDB" id="9807195at2"/>
<dbReference type="SUPFAM" id="SSF109604">
    <property type="entry name" value="HD-domain/PDEase-like"/>
    <property type="match status" value="1"/>
</dbReference>
<dbReference type="InterPro" id="IPR048950">
    <property type="entry name" value="Ppx_GppA_C"/>
</dbReference>
<evidence type="ECO:0000259" key="2">
    <source>
        <dbReference type="Pfam" id="PF02541"/>
    </source>
</evidence>
<accession>A0A1I3LNA9</accession>
<protein>
    <submittedName>
        <fullName evidence="4">Exopolyphosphatase / guanosine-5'-triphosphate,3'-diphosphate pyrophosphatase</fullName>
    </submittedName>
</protein>
<gene>
    <name evidence="4" type="ORF">SAMN05421753_1139</name>
</gene>
<evidence type="ECO:0000313" key="4">
    <source>
        <dbReference type="EMBL" id="SFI85975.1"/>
    </source>
</evidence>
<keyword evidence="5" id="KW-1185">Reference proteome</keyword>
<sequence length="521" mass="59087">MRTVAVIDVGTSSIRMAIAEIQPEGTIRRLETLSQAVHLGKDAFTASEISRTTIEDCVSVLRSYRRKLEEYGITRPEDIRVVATSAVREALNRITFIDRVYVATGLFVETLDEAEVHRITYRGVQPLLRAQPALFKADSMIVEVGGGSTELLTVEQGNVSYTHAFRLGSLRLQQTLSAYRVPRTKARQVIEGEIHSQLEPFTELLKTHTGANMVAMGSDVRFAAEEVLKQSVSDDRLVELTVEDLAEFTDYVFSRTEEQLVNEFHLTFPEAETVGPALLVNLRLANILGANRLFVCNMNLRDGLLRDMSEGGSWTEDFQKQIVRATWELASRYHVDEDHARNVADLCRQLFRQLRKEHELDDRFETLLYVAAALHESGGYINTSSMHKHSMYLIMNSTLFGLTADDLLLVGLVARYHRRAMPKTTHQPYASMDRVRRVIVSKMAAILRIAIALDAARNQRIRQIECTRVRNRIVISVPSVEDLSIEQIALRRNQTFFESIFGLEVLLRSQMKSTVTERTML</sequence>
<dbReference type="RefSeq" id="WP_092052108.1">
    <property type="nucleotide sequence ID" value="NZ_FOQD01000013.1"/>
</dbReference>
<dbReference type="EMBL" id="FOQD01000013">
    <property type="protein sequence ID" value="SFI85975.1"/>
    <property type="molecule type" value="Genomic_DNA"/>
</dbReference>
<dbReference type="InterPro" id="IPR030673">
    <property type="entry name" value="PyroPPase_GppA_Ppx"/>
</dbReference>
<feature type="domain" description="Ppx/GppA phosphatase N-terminal" evidence="2">
    <location>
        <begin position="21"/>
        <end position="308"/>
    </location>
</feature>
<dbReference type="Pfam" id="PF21447">
    <property type="entry name" value="Ppx-GppA_III"/>
    <property type="match status" value="1"/>
</dbReference>
<dbReference type="Proteomes" id="UP000199518">
    <property type="component" value="Unassembled WGS sequence"/>
</dbReference>
<dbReference type="AlphaFoldDB" id="A0A1I3LNA9"/>
<evidence type="ECO:0000259" key="3">
    <source>
        <dbReference type="Pfam" id="PF21447"/>
    </source>
</evidence>
<dbReference type="InterPro" id="IPR003695">
    <property type="entry name" value="Ppx_GppA_N"/>
</dbReference>
<dbReference type="InterPro" id="IPR043129">
    <property type="entry name" value="ATPase_NBD"/>
</dbReference>
<dbReference type="PANTHER" id="PTHR30005">
    <property type="entry name" value="EXOPOLYPHOSPHATASE"/>
    <property type="match status" value="1"/>
</dbReference>
<dbReference type="CDD" id="cd24006">
    <property type="entry name" value="ASKHA_NBD_PPX_GppA"/>
    <property type="match status" value="1"/>
</dbReference>
<dbReference type="Gene3D" id="1.10.3210.10">
    <property type="entry name" value="Hypothetical protein af1432"/>
    <property type="match status" value="1"/>
</dbReference>
<dbReference type="PANTHER" id="PTHR30005:SF0">
    <property type="entry name" value="RETROGRADE REGULATION PROTEIN 2"/>
    <property type="match status" value="1"/>
</dbReference>
<keyword evidence="1" id="KW-0378">Hydrolase</keyword>
<proteinExistence type="predicted"/>
<evidence type="ECO:0000313" key="5">
    <source>
        <dbReference type="Proteomes" id="UP000199518"/>
    </source>
</evidence>
<dbReference type="Gene3D" id="3.30.420.40">
    <property type="match status" value="1"/>
</dbReference>
<dbReference type="Pfam" id="PF02541">
    <property type="entry name" value="Ppx-GppA"/>
    <property type="match status" value="1"/>
</dbReference>
<organism evidence="4 5">
    <name type="scientific">Planctomicrobium piriforme</name>
    <dbReference type="NCBI Taxonomy" id="1576369"/>
    <lineage>
        <taxon>Bacteria</taxon>
        <taxon>Pseudomonadati</taxon>
        <taxon>Planctomycetota</taxon>
        <taxon>Planctomycetia</taxon>
        <taxon>Planctomycetales</taxon>
        <taxon>Planctomycetaceae</taxon>
        <taxon>Planctomicrobium</taxon>
    </lineage>
</organism>
<dbReference type="SUPFAM" id="SSF53067">
    <property type="entry name" value="Actin-like ATPase domain"/>
    <property type="match status" value="2"/>
</dbReference>
<dbReference type="STRING" id="1576369.SAMN05421753_1139"/>
<dbReference type="Gene3D" id="3.30.420.150">
    <property type="entry name" value="Exopolyphosphatase. Domain 2"/>
    <property type="match status" value="1"/>
</dbReference>
<evidence type="ECO:0000256" key="1">
    <source>
        <dbReference type="ARBA" id="ARBA00022801"/>
    </source>
</evidence>
<dbReference type="InterPro" id="IPR050273">
    <property type="entry name" value="GppA/Ppx_hydrolase"/>
</dbReference>
<dbReference type="GO" id="GO:0016462">
    <property type="term" value="F:pyrophosphatase activity"/>
    <property type="evidence" value="ECO:0007669"/>
    <property type="project" value="TreeGrafter"/>
</dbReference>
<reference evidence="5" key="1">
    <citation type="submission" date="2016-10" db="EMBL/GenBank/DDBJ databases">
        <authorList>
            <person name="Varghese N."/>
            <person name="Submissions S."/>
        </authorList>
    </citation>
    <scope>NUCLEOTIDE SEQUENCE [LARGE SCALE GENOMIC DNA]</scope>
    <source>
        <strain evidence="5">DSM 26348</strain>
    </source>
</reference>